<dbReference type="AlphaFoldDB" id="A0A8J6TAA1"/>
<name>A0A8J6TAA1_9DELT</name>
<gene>
    <name evidence="1" type="ORF">H8E19_16250</name>
</gene>
<dbReference type="InterPro" id="IPR010994">
    <property type="entry name" value="RuvA_2-like"/>
</dbReference>
<dbReference type="Pfam" id="PF12836">
    <property type="entry name" value="HHH_3"/>
    <property type="match status" value="1"/>
</dbReference>
<evidence type="ECO:0000313" key="2">
    <source>
        <dbReference type="Proteomes" id="UP000650524"/>
    </source>
</evidence>
<dbReference type="Gene3D" id="1.10.150.320">
    <property type="entry name" value="Photosystem II 12 kDa extrinsic protein"/>
    <property type="match status" value="1"/>
</dbReference>
<dbReference type="InterPro" id="IPR051675">
    <property type="entry name" value="Endo/Exo/Phosphatase_dom_1"/>
</dbReference>
<dbReference type="PANTHER" id="PTHR21180:SF32">
    <property type="entry name" value="ENDONUCLEASE_EXONUCLEASE_PHOSPHATASE FAMILY DOMAIN-CONTAINING PROTEIN 1"/>
    <property type="match status" value="1"/>
</dbReference>
<dbReference type="EMBL" id="JACNJD010000331">
    <property type="protein sequence ID" value="MBC8178956.1"/>
    <property type="molecule type" value="Genomic_DNA"/>
</dbReference>
<evidence type="ECO:0000313" key="1">
    <source>
        <dbReference type="EMBL" id="MBC8178956.1"/>
    </source>
</evidence>
<organism evidence="1 2">
    <name type="scientific">Candidatus Desulfacyla euxinica</name>
    <dbReference type="NCBI Taxonomy" id="2841693"/>
    <lineage>
        <taxon>Bacteria</taxon>
        <taxon>Deltaproteobacteria</taxon>
        <taxon>Candidatus Desulfacyla</taxon>
    </lineage>
</organism>
<accession>A0A8J6TAA1</accession>
<proteinExistence type="predicted"/>
<sequence length="190" mass="20725">MKKRKLHDNPALAGTGALLLLLFLIATNFLKGSNSLPDPGISLSGGKVFVEVSGDIRLPGVYRFDGPPSLRELMARSEGLIAEEKIVPFSVEPPFESGSYVEIRNKPKEISLQIGEMSAFYRMTLGIPISINNESADGLVSLPGIGSRTAEAIVEERTRRGGFEKLSDIQSIRGIGPGLYRKIRPYLVLR</sequence>
<dbReference type="PANTHER" id="PTHR21180">
    <property type="entry name" value="ENDONUCLEASE/EXONUCLEASE/PHOSPHATASE FAMILY DOMAIN-CONTAINING PROTEIN 1"/>
    <property type="match status" value="1"/>
</dbReference>
<comment type="caution">
    <text evidence="1">The sequence shown here is derived from an EMBL/GenBank/DDBJ whole genome shotgun (WGS) entry which is preliminary data.</text>
</comment>
<protein>
    <submittedName>
        <fullName evidence="1">Helix-hairpin-helix domain-containing protein</fullName>
    </submittedName>
</protein>
<dbReference type="Proteomes" id="UP000650524">
    <property type="component" value="Unassembled WGS sequence"/>
</dbReference>
<reference evidence="1 2" key="1">
    <citation type="submission" date="2020-08" db="EMBL/GenBank/DDBJ databases">
        <title>Bridging the membrane lipid divide: bacteria of the FCB group superphylum have the potential to synthesize archaeal ether lipids.</title>
        <authorList>
            <person name="Villanueva L."/>
            <person name="Von Meijenfeldt F.A.B."/>
            <person name="Westbye A.B."/>
            <person name="Yadav S."/>
            <person name="Hopmans E.C."/>
            <person name="Dutilh B.E."/>
            <person name="Sinninghe Damste J.S."/>
        </authorList>
    </citation>
    <scope>NUCLEOTIDE SEQUENCE [LARGE SCALE GENOMIC DNA]</scope>
    <source>
        <strain evidence="1">NIOZ-UU27</strain>
    </source>
</reference>
<dbReference type="SUPFAM" id="SSF47781">
    <property type="entry name" value="RuvA domain 2-like"/>
    <property type="match status" value="1"/>
</dbReference>